<dbReference type="EMBL" id="JAGSOV010000109">
    <property type="protein sequence ID" value="MCO1661126.1"/>
    <property type="molecule type" value="Genomic_DNA"/>
</dbReference>
<gene>
    <name evidence="2" type="ORF">KDL28_39380</name>
</gene>
<dbReference type="PANTHER" id="PTHR40763">
    <property type="entry name" value="MEMBRANE PROTEIN-RELATED"/>
    <property type="match status" value="1"/>
</dbReference>
<evidence type="ECO:0000259" key="1">
    <source>
        <dbReference type="Pfam" id="PF08044"/>
    </source>
</evidence>
<evidence type="ECO:0000313" key="3">
    <source>
        <dbReference type="Proteomes" id="UP001165283"/>
    </source>
</evidence>
<keyword evidence="3" id="KW-1185">Reference proteome</keyword>
<sequence length="61" mass="7097">MQRDVRVSDAERQAVVRRLERGLRDGRLTIVEFDERVQAAYAALTRGQLEEQTTDLPPDLW</sequence>
<dbReference type="Pfam" id="PF08044">
    <property type="entry name" value="DUF1707"/>
    <property type="match status" value="1"/>
</dbReference>
<feature type="domain" description="DUF1707" evidence="1">
    <location>
        <begin position="5"/>
        <end position="57"/>
    </location>
</feature>
<proteinExistence type="predicted"/>
<evidence type="ECO:0000313" key="2">
    <source>
        <dbReference type="EMBL" id="MCO1661126.1"/>
    </source>
</evidence>
<name>A0ABT1ADI2_9PSEU</name>
<accession>A0ABT1ADI2</accession>
<dbReference type="InterPro" id="IPR012551">
    <property type="entry name" value="DUF1707_SHOCT-like"/>
</dbReference>
<reference evidence="2" key="1">
    <citation type="submission" date="2021-04" db="EMBL/GenBank/DDBJ databases">
        <title>Pseudonocardia sp. nov., isolated from sandy soil of mangrove forest.</title>
        <authorList>
            <person name="Zan Z."/>
            <person name="Huang R."/>
            <person name="Liu W."/>
        </authorList>
    </citation>
    <scope>NUCLEOTIDE SEQUENCE</scope>
    <source>
        <strain evidence="2">S2-4</strain>
    </source>
</reference>
<organism evidence="2 3">
    <name type="scientific">Pseudonocardia humida</name>
    <dbReference type="NCBI Taxonomy" id="2800819"/>
    <lineage>
        <taxon>Bacteria</taxon>
        <taxon>Bacillati</taxon>
        <taxon>Actinomycetota</taxon>
        <taxon>Actinomycetes</taxon>
        <taxon>Pseudonocardiales</taxon>
        <taxon>Pseudonocardiaceae</taxon>
        <taxon>Pseudonocardia</taxon>
    </lineage>
</organism>
<comment type="caution">
    <text evidence="2">The sequence shown here is derived from an EMBL/GenBank/DDBJ whole genome shotgun (WGS) entry which is preliminary data.</text>
</comment>
<dbReference type="Proteomes" id="UP001165283">
    <property type="component" value="Unassembled WGS sequence"/>
</dbReference>
<dbReference type="RefSeq" id="WP_252446637.1">
    <property type="nucleotide sequence ID" value="NZ_JAGSOV010000109.1"/>
</dbReference>
<protein>
    <submittedName>
        <fullName evidence="2">DUF1707 domain-containing protein</fullName>
    </submittedName>
</protein>
<dbReference type="PANTHER" id="PTHR40763:SF4">
    <property type="entry name" value="DUF1707 DOMAIN-CONTAINING PROTEIN"/>
    <property type="match status" value="1"/>
</dbReference>